<name>A0A1F8BC57_9BACT</name>
<reference evidence="1 2" key="1">
    <citation type="journal article" date="2016" name="Nat. Commun.">
        <title>Thousands of microbial genomes shed light on interconnected biogeochemical processes in an aquifer system.</title>
        <authorList>
            <person name="Anantharaman K."/>
            <person name="Brown C.T."/>
            <person name="Hug L.A."/>
            <person name="Sharon I."/>
            <person name="Castelle C.J."/>
            <person name="Probst A.J."/>
            <person name="Thomas B.C."/>
            <person name="Singh A."/>
            <person name="Wilkins M.J."/>
            <person name="Karaoz U."/>
            <person name="Brodie E.L."/>
            <person name="Williams K.H."/>
            <person name="Hubbard S.S."/>
            <person name="Banfield J.F."/>
        </authorList>
    </citation>
    <scope>NUCLEOTIDE SEQUENCE [LARGE SCALE GENOMIC DNA]</scope>
</reference>
<comment type="caution">
    <text evidence="1">The sequence shown here is derived from an EMBL/GenBank/DDBJ whole genome shotgun (WGS) entry which is preliminary data.</text>
</comment>
<proteinExistence type="predicted"/>
<evidence type="ECO:0000313" key="1">
    <source>
        <dbReference type="EMBL" id="OGM61603.1"/>
    </source>
</evidence>
<evidence type="ECO:0008006" key="3">
    <source>
        <dbReference type="Google" id="ProtNLM"/>
    </source>
</evidence>
<gene>
    <name evidence="1" type="ORF">A2961_04045</name>
</gene>
<protein>
    <recommendedName>
        <fullName evidence="3">POTRA domain-containing protein</fullName>
    </recommendedName>
</protein>
<dbReference type="EMBL" id="MGHF01000035">
    <property type="protein sequence ID" value="OGM61603.1"/>
    <property type="molecule type" value="Genomic_DNA"/>
</dbReference>
<sequence>MRKAKKILFISLALVVLLCLGFLKFTKVSKVSCTSQFGPCSVKVEKFLSRVVSENLFTARSIAMSYLAREPLISDFSVSLESVSVLRIFIIERYGYIAFKRNGSENYMIVDIEGVVIKDEKESALPVLSVDEDLPPTGQSVKGEQLFGAKLLKTLSDAYGVSRGYLDKDSLKVEVANETKVIFPLSGDKDVMLGSLRFLLSRLKPLQSGSTIDLRYKNPVIRSNLK</sequence>
<evidence type="ECO:0000313" key="2">
    <source>
        <dbReference type="Proteomes" id="UP000177082"/>
    </source>
</evidence>
<dbReference type="AlphaFoldDB" id="A0A1F8BC57"/>
<accession>A0A1F8BC57</accession>
<dbReference type="Proteomes" id="UP000177082">
    <property type="component" value="Unassembled WGS sequence"/>
</dbReference>
<dbReference type="STRING" id="1802519.A2961_04045"/>
<organism evidence="1 2">
    <name type="scientific">Candidatus Woesebacteria bacterium RIFCSPLOWO2_01_FULL_39_21</name>
    <dbReference type="NCBI Taxonomy" id="1802519"/>
    <lineage>
        <taxon>Bacteria</taxon>
        <taxon>Candidatus Woeseibacteriota</taxon>
    </lineage>
</organism>